<dbReference type="GO" id="GO:0005737">
    <property type="term" value="C:cytoplasm"/>
    <property type="evidence" value="ECO:0007669"/>
    <property type="project" value="TreeGrafter"/>
</dbReference>
<keyword evidence="7" id="KW-0238">DNA-binding</keyword>
<dbReference type="FunFam" id="3.40.50.300:FF:001456">
    <property type="entry name" value="ATP-dependent DNA helicase"/>
    <property type="match status" value="1"/>
</dbReference>
<evidence type="ECO:0000313" key="16">
    <source>
        <dbReference type="Proteomes" id="UP000218811"/>
    </source>
</evidence>
<dbReference type="InterPro" id="IPR002464">
    <property type="entry name" value="DNA/RNA_helicase_DEAH_CS"/>
</dbReference>
<evidence type="ECO:0000256" key="5">
    <source>
        <dbReference type="ARBA" id="ARBA00022806"/>
    </source>
</evidence>
<dbReference type="GO" id="GO:0005634">
    <property type="term" value="C:nucleus"/>
    <property type="evidence" value="ECO:0007669"/>
    <property type="project" value="UniProtKB-SubCell"/>
</dbReference>
<dbReference type="EMBL" id="KB468168">
    <property type="protein sequence ID" value="PCH44665.1"/>
    <property type="molecule type" value="Genomic_DNA"/>
</dbReference>
<keyword evidence="9 11" id="KW-0539">Nucleus</keyword>
<dbReference type="PANTHER" id="PTHR13710:SF105">
    <property type="entry name" value="ATP-DEPENDENT DNA HELICASE Q1"/>
    <property type="match status" value="1"/>
</dbReference>
<feature type="non-terminal residue" evidence="15">
    <location>
        <position position="667"/>
    </location>
</feature>
<comment type="subcellular location">
    <subcellularLocation>
        <location evidence="11">Nucleus</location>
    </subcellularLocation>
</comment>
<dbReference type="PROSITE" id="PS51192">
    <property type="entry name" value="HELICASE_ATP_BIND_1"/>
    <property type="match status" value="1"/>
</dbReference>
<keyword evidence="3 11" id="KW-0547">Nucleotide-binding</keyword>
<gene>
    <name evidence="15" type="ORF">WOLCODRAFT_165307</name>
</gene>
<feature type="coiled-coil region" evidence="12">
    <location>
        <begin position="55"/>
        <end position="110"/>
    </location>
</feature>
<reference evidence="15 16" key="1">
    <citation type="journal article" date="2012" name="Science">
        <title>The Paleozoic origin of enzymatic lignin decomposition reconstructed from 31 fungal genomes.</title>
        <authorList>
            <person name="Floudas D."/>
            <person name="Binder M."/>
            <person name="Riley R."/>
            <person name="Barry K."/>
            <person name="Blanchette R.A."/>
            <person name="Henrissat B."/>
            <person name="Martinez A.T."/>
            <person name="Otillar R."/>
            <person name="Spatafora J.W."/>
            <person name="Yadav J.S."/>
            <person name="Aerts A."/>
            <person name="Benoit I."/>
            <person name="Boyd A."/>
            <person name="Carlson A."/>
            <person name="Copeland A."/>
            <person name="Coutinho P.M."/>
            <person name="de Vries R.P."/>
            <person name="Ferreira P."/>
            <person name="Findley K."/>
            <person name="Foster B."/>
            <person name="Gaskell J."/>
            <person name="Glotzer D."/>
            <person name="Gorecki P."/>
            <person name="Heitman J."/>
            <person name="Hesse C."/>
            <person name="Hori C."/>
            <person name="Igarashi K."/>
            <person name="Jurgens J.A."/>
            <person name="Kallen N."/>
            <person name="Kersten P."/>
            <person name="Kohler A."/>
            <person name="Kuees U."/>
            <person name="Kumar T.K.A."/>
            <person name="Kuo A."/>
            <person name="LaButti K."/>
            <person name="Larrondo L.F."/>
            <person name="Lindquist E."/>
            <person name="Ling A."/>
            <person name="Lombard V."/>
            <person name="Lucas S."/>
            <person name="Lundell T."/>
            <person name="Martin R."/>
            <person name="McLaughlin D.J."/>
            <person name="Morgenstern I."/>
            <person name="Morin E."/>
            <person name="Murat C."/>
            <person name="Nagy L.G."/>
            <person name="Nolan M."/>
            <person name="Ohm R.A."/>
            <person name="Patyshakuliyeva A."/>
            <person name="Rokas A."/>
            <person name="Ruiz-Duenas F.J."/>
            <person name="Sabat G."/>
            <person name="Salamov A."/>
            <person name="Samejima M."/>
            <person name="Schmutz J."/>
            <person name="Slot J.C."/>
            <person name="St John F."/>
            <person name="Stenlid J."/>
            <person name="Sun H."/>
            <person name="Sun S."/>
            <person name="Syed K."/>
            <person name="Tsang A."/>
            <person name="Wiebenga A."/>
            <person name="Young D."/>
            <person name="Pisabarro A."/>
            <person name="Eastwood D.C."/>
            <person name="Martin F."/>
            <person name="Cullen D."/>
            <person name="Grigoriev I.V."/>
            <person name="Hibbett D.S."/>
        </authorList>
    </citation>
    <scope>NUCLEOTIDE SEQUENCE [LARGE SCALE GENOMIC DNA]</scope>
    <source>
        <strain evidence="15 16">MD-104</strain>
    </source>
</reference>
<evidence type="ECO:0000256" key="7">
    <source>
        <dbReference type="ARBA" id="ARBA00023125"/>
    </source>
</evidence>
<name>A0A2H3JSZ7_WOLCO</name>
<evidence type="ECO:0000256" key="1">
    <source>
        <dbReference type="ARBA" id="ARBA00005446"/>
    </source>
</evidence>
<evidence type="ECO:0000256" key="11">
    <source>
        <dbReference type="RuleBase" id="RU364117"/>
    </source>
</evidence>
<dbReference type="GO" id="GO:0043138">
    <property type="term" value="F:3'-5' DNA helicase activity"/>
    <property type="evidence" value="ECO:0007669"/>
    <property type="project" value="UniProtKB-EC"/>
</dbReference>
<dbReference type="InterPro" id="IPR001650">
    <property type="entry name" value="Helicase_C-like"/>
</dbReference>
<dbReference type="Gene3D" id="3.40.50.300">
    <property type="entry name" value="P-loop containing nucleotide triphosphate hydrolases"/>
    <property type="match status" value="2"/>
</dbReference>
<dbReference type="InterPro" id="IPR036388">
    <property type="entry name" value="WH-like_DNA-bd_sf"/>
</dbReference>
<dbReference type="SUPFAM" id="SSF52540">
    <property type="entry name" value="P-loop containing nucleoside triphosphate hydrolases"/>
    <property type="match status" value="1"/>
</dbReference>
<keyword evidence="4 11" id="KW-0378">Hydrolase</keyword>
<keyword evidence="12" id="KW-0175">Coiled coil</keyword>
<dbReference type="OrthoDB" id="10261556at2759"/>
<dbReference type="PANTHER" id="PTHR13710">
    <property type="entry name" value="DNA HELICASE RECQ FAMILY MEMBER"/>
    <property type="match status" value="1"/>
</dbReference>
<comment type="similarity">
    <text evidence="1 11">Belongs to the helicase family. RecQ subfamily.</text>
</comment>
<evidence type="ECO:0000256" key="8">
    <source>
        <dbReference type="ARBA" id="ARBA00023235"/>
    </source>
</evidence>
<evidence type="ECO:0000256" key="4">
    <source>
        <dbReference type="ARBA" id="ARBA00022801"/>
    </source>
</evidence>
<dbReference type="GO" id="GO:0003677">
    <property type="term" value="F:DNA binding"/>
    <property type="evidence" value="ECO:0007669"/>
    <property type="project" value="UniProtKB-KW"/>
</dbReference>
<sequence>MPSTVYSWDNIDLDDEHLCEGTAASLADYRSIQSGRSAATGPSKATGGELLRSGSNDLQTRLDSAVAEIESFEAEIERQRAALAELSSCRDALIEEVENLRAQLSAAAATGISQRQSMASKGKSRAITLSDYTTSFEWTDTLKAKMRSIFKIQNFRLCQEGVCNANLDGRDIVCVMPTGGGKSLTYQLPALISPGCTLVISPLISLMTDQILHLRDAGVEAVMITGSTPKEQSREIRDRLTAMARRQGSSGPDIKLLYVTPEKIAKDKSLLPLLEKLDHAKALARLVIDEAHCVSEMGHDYRPDYQKLSVLRKLFPNIPILALSATCPPRVLEDLLNILQMQQPLQKPTSAANHGTIHFQAPLYRKNLHYTIVRKPSSHADHIKAMKEYILEHHEDQSGIIYCLSKKDAETVAQDLEVTSDHRIKTGVYHADIGDSRKEALHKQWRRGAVKVICATIAFGLGIDKGDVRFVIHHSIPKSVEGFYQESGRAGRDGKDADCVLYYRPQDATRLTQLTVGERGASEKLHDMLRFVQNMEECRKVQFAKYFRASSQLEIASWTTDEEDALARCGHCDNCTRAPDALVRQDVRVPAWQILQVARAVQRNDGRVTIATLSDLVRGLGNATINVASGKRKGRAKESETIGLDLDAIAGGKVNLSKGTRSGSVCT</sequence>
<keyword evidence="8" id="KW-0413">Isomerase</keyword>
<dbReference type="InterPro" id="IPR027417">
    <property type="entry name" value="P-loop_NTPase"/>
</dbReference>
<evidence type="ECO:0000256" key="3">
    <source>
        <dbReference type="ARBA" id="ARBA00022741"/>
    </source>
</evidence>
<evidence type="ECO:0000313" key="15">
    <source>
        <dbReference type="EMBL" id="PCH44665.1"/>
    </source>
</evidence>
<dbReference type="GO" id="GO:0046872">
    <property type="term" value="F:metal ion binding"/>
    <property type="evidence" value="ECO:0007669"/>
    <property type="project" value="UniProtKB-KW"/>
</dbReference>
<evidence type="ECO:0000256" key="12">
    <source>
        <dbReference type="SAM" id="Coils"/>
    </source>
</evidence>
<dbReference type="GO" id="GO:0016887">
    <property type="term" value="F:ATP hydrolysis activity"/>
    <property type="evidence" value="ECO:0007669"/>
    <property type="project" value="RHEA"/>
</dbReference>
<protein>
    <recommendedName>
        <fullName evidence="11">ATP-dependent DNA helicase</fullName>
        <ecNumber evidence="11">5.6.2.4</ecNumber>
    </recommendedName>
</protein>
<dbReference type="InterPro" id="IPR011545">
    <property type="entry name" value="DEAD/DEAH_box_helicase_dom"/>
</dbReference>
<dbReference type="AlphaFoldDB" id="A0A2H3JSZ7"/>
<proteinExistence type="inferred from homology"/>
<organism evidence="15 16">
    <name type="scientific">Wolfiporia cocos (strain MD-104)</name>
    <name type="common">Brown rot fungus</name>
    <dbReference type="NCBI Taxonomy" id="742152"/>
    <lineage>
        <taxon>Eukaryota</taxon>
        <taxon>Fungi</taxon>
        <taxon>Dikarya</taxon>
        <taxon>Basidiomycota</taxon>
        <taxon>Agaricomycotina</taxon>
        <taxon>Agaricomycetes</taxon>
        <taxon>Polyporales</taxon>
        <taxon>Phaeolaceae</taxon>
        <taxon>Wolfiporia</taxon>
    </lineage>
</organism>
<dbReference type="STRING" id="742152.A0A2H3JSZ7"/>
<comment type="catalytic activity">
    <reaction evidence="10 11">
        <text>Couples ATP hydrolysis with the unwinding of duplex DNA by translocating in the 3'-5' direction.</text>
        <dbReference type="EC" id="5.6.2.4"/>
    </reaction>
</comment>
<feature type="domain" description="Helicase C-terminal" evidence="14">
    <location>
        <begin position="385"/>
        <end position="536"/>
    </location>
</feature>
<evidence type="ECO:0000259" key="13">
    <source>
        <dbReference type="PROSITE" id="PS51192"/>
    </source>
</evidence>
<dbReference type="Pfam" id="PF00270">
    <property type="entry name" value="DEAD"/>
    <property type="match status" value="1"/>
</dbReference>
<comment type="catalytic activity">
    <reaction evidence="11">
        <text>ATP + H2O = ADP + phosphate + H(+)</text>
        <dbReference type="Rhea" id="RHEA:13065"/>
        <dbReference type="ChEBI" id="CHEBI:15377"/>
        <dbReference type="ChEBI" id="CHEBI:15378"/>
        <dbReference type="ChEBI" id="CHEBI:30616"/>
        <dbReference type="ChEBI" id="CHEBI:43474"/>
        <dbReference type="ChEBI" id="CHEBI:456216"/>
    </reaction>
</comment>
<dbReference type="Pfam" id="PF16124">
    <property type="entry name" value="RecQ_Zn_bind"/>
    <property type="match status" value="1"/>
</dbReference>
<dbReference type="EC" id="5.6.2.4" evidence="11"/>
<evidence type="ECO:0000256" key="6">
    <source>
        <dbReference type="ARBA" id="ARBA00022840"/>
    </source>
</evidence>
<keyword evidence="16" id="KW-1185">Reference proteome</keyword>
<dbReference type="NCBIfam" id="TIGR00614">
    <property type="entry name" value="recQ_fam"/>
    <property type="match status" value="1"/>
</dbReference>
<dbReference type="SMART" id="SM00487">
    <property type="entry name" value="DEXDc"/>
    <property type="match status" value="1"/>
</dbReference>
<feature type="domain" description="Helicase ATP-binding" evidence="13">
    <location>
        <begin position="163"/>
        <end position="345"/>
    </location>
</feature>
<evidence type="ECO:0000256" key="2">
    <source>
        <dbReference type="ARBA" id="ARBA00022723"/>
    </source>
</evidence>
<dbReference type="GO" id="GO:0009378">
    <property type="term" value="F:four-way junction helicase activity"/>
    <property type="evidence" value="ECO:0007669"/>
    <property type="project" value="TreeGrafter"/>
</dbReference>
<evidence type="ECO:0000259" key="14">
    <source>
        <dbReference type="PROSITE" id="PS51194"/>
    </source>
</evidence>
<dbReference type="GO" id="GO:0000724">
    <property type="term" value="P:double-strand break repair via homologous recombination"/>
    <property type="evidence" value="ECO:0007669"/>
    <property type="project" value="TreeGrafter"/>
</dbReference>
<keyword evidence="5 11" id="KW-0347">Helicase</keyword>
<dbReference type="InterPro" id="IPR014001">
    <property type="entry name" value="Helicase_ATP-bd"/>
</dbReference>
<dbReference type="CDD" id="cd18794">
    <property type="entry name" value="SF2_C_RecQ"/>
    <property type="match status" value="1"/>
</dbReference>
<dbReference type="InterPro" id="IPR004589">
    <property type="entry name" value="DNA_helicase_ATP-dep_RecQ"/>
</dbReference>
<dbReference type="GO" id="GO:0005524">
    <property type="term" value="F:ATP binding"/>
    <property type="evidence" value="ECO:0007669"/>
    <property type="project" value="UniProtKB-KW"/>
</dbReference>
<dbReference type="OMA" id="EYLVAWC"/>
<dbReference type="PROSITE" id="PS51194">
    <property type="entry name" value="HELICASE_CTER"/>
    <property type="match status" value="1"/>
</dbReference>
<dbReference type="FunFam" id="3.40.50.300:FF:001389">
    <property type="entry name" value="ATP-dependent DNA helicase RecQ"/>
    <property type="match status" value="1"/>
</dbReference>
<evidence type="ECO:0000256" key="9">
    <source>
        <dbReference type="ARBA" id="ARBA00023242"/>
    </source>
</evidence>
<dbReference type="Pfam" id="PF00271">
    <property type="entry name" value="Helicase_C"/>
    <property type="match status" value="1"/>
</dbReference>
<dbReference type="Gene3D" id="1.10.10.10">
    <property type="entry name" value="Winged helix-like DNA-binding domain superfamily/Winged helix DNA-binding domain"/>
    <property type="match status" value="1"/>
</dbReference>
<dbReference type="InterPro" id="IPR032284">
    <property type="entry name" value="RecQ_Zn-bd"/>
</dbReference>
<dbReference type="GO" id="GO:0005694">
    <property type="term" value="C:chromosome"/>
    <property type="evidence" value="ECO:0007669"/>
    <property type="project" value="TreeGrafter"/>
</dbReference>
<dbReference type="SMART" id="SM00490">
    <property type="entry name" value="HELICc"/>
    <property type="match status" value="1"/>
</dbReference>
<accession>A0A2H3JSZ7</accession>
<dbReference type="Proteomes" id="UP000218811">
    <property type="component" value="Unassembled WGS sequence"/>
</dbReference>
<dbReference type="PROSITE" id="PS00690">
    <property type="entry name" value="DEAH_ATP_HELICASE"/>
    <property type="match status" value="1"/>
</dbReference>
<evidence type="ECO:0000256" key="10">
    <source>
        <dbReference type="ARBA" id="ARBA00034617"/>
    </source>
</evidence>
<keyword evidence="2" id="KW-0479">Metal-binding</keyword>
<keyword evidence="6 11" id="KW-0067">ATP-binding</keyword>